<dbReference type="GO" id="GO:0046872">
    <property type="term" value="F:metal ion binding"/>
    <property type="evidence" value="ECO:0007669"/>
    <property type="project" value="UniProtKB-KW"/>
</dbReference>
<dbReference type="AlphaFoldDB" id="A0AAV4LUD0"/>
<proteinExistence type="inferred from homology"/>
<evidence type="ECO:0000256" key="4">
    <source>
        <dbReference type="SAM" id="MobiDB-lite"/>
    </source>
</evidence>
<dbReference type="EMBL" id="BPLF01000002">
    <property type="protein sequence ID" value="GIX63441.1"/>
    <property type="molecule type" value="Genomic_DNA"/>
</dbReference>
<organism evidence="7 8">
    <name type="scientific">Babesia caballi</name>
    <dbReference type="NCBI Taxonomy" id="5871"/>
    <lineage>
        <taxon>Eukaryota</taxon>
        <taxon>Sar</taxon>
        <taxon>Alveolata</taxon>
        <taxon>Apicomplexa</taxon>
        <taxon>Aconoidasida</taxon>
        <taxon>Piroplasmida</taxon>
        <taxon>Babesiidae</taxon>
        <taxon>Babesia</taxon>
    </lineage>
</organism>
<dbReference type="Pfam" id="PF00085">
    <property type="entry name" value="Thioredoxin"/>
    <property type="match status" value="1"/>
</dbReference>
<dbReference type="PANTHER" id="PTHR13848">
    <property type="entry name" value="PROTEIN YIPPEE-LIKE CG15309-RELATED"/>
    <property type="match status" value="1"/>
</dbReference>
<keyword evidence="2" id="KW-0479">Metal-binding</keyword>
<dbReference type="InterPro" id="IPR034751">
    <property type="entry name" value="Yippee"/>
</dbReference>
<sequence>MIVLAGRALRRAWSPALLQQRRTIVRVAASTEDYRATLKASEWVIAKFGATWCKPCQKSKAYIEELSQERPDLVFLEVDVDDLPQIADEEGVNSIPMYKVFKYGKAIDVHIASKLWFDCKRSSRGAHFIFGGGMGRLFEHPLHGGKVYRSSRGSATARRVHNVTEGPVEDRMMTTGQHSISDIYCNRCGSNLGWKYLESSQESQKYKRGKYILERVAAYFDWVRWPNCPGGNTPPKARLNTSRPVPAASEGMHGGKTQPVVDVDGRTGAPRLSGGRRQTAALVEDLLLRSLVLVVLVLQKVRGHVRKLHAGRALDVAKVFDDSRLDLLEVLGGVVVGHGGGSEVEVEVGRVVVVVLVQGNLRRHVLVPVQHDPRLVGPAARDVANGVAAAAQHEQRDVEAAAEGHAARVALVAQVEAAQAVARQAVGAALEHDGARVVDLDALPDDDLEEVGEAVVVHAVVQRHVHAVVLARRDADVGHVARAREEVAELVEADGHDAVRDVKGLLDAVAVVHVDVNVHDARVVLEQLQDAQHDVVEVAEARRLGALRVVQPPRPVDADVRLLVVEAVRRVDGGAAAALLEHVEPVEDGAVRRLSHVEALQLVGELAVVVRAHPREELHVLVVVEREQLRLHCLVRAEHLHVAVEVVAKHQRVRHADALRLHRMPWAVVVAAHVGVVKVGHALLHCADVAKNWVPFAGKRPRSASTLNRQHTTLLSPVRLPEPPMDQPLGNTRAVRVKRIHASLPADIAGRAELFTMQAPRRRLPEG</sequence>
<dbReference type="Proteomes" id="UP001497744">
    <property type="component" value="Unassembled WGS sequence"/>
</dbReference>
<feature type="region of interest" description="Disordered" evidence="4">
    <location>
        <begin position="232"/>
        <end position="272"/>
    </location>
</feature>
<dbReference type="Gene3D" id="3.40.30.10">
    <property type="entry name" value="Glutaredoxin"/>
    <property type="match status" value="1"/>
</dbReference>
<dbReference type="PROSITE" id="PS51352">
    <property type="entry name" value="THIOREDOXIN_2"/>
    <property type="match status" value="1"/>
</dbReference>
<comment type="similarity">
    <text evidence="1">Belongs to the yippee family.</text>
</comment>
<name>A0AAV4LUD0_BABCB</name>
<comment type="caution">
    <text evidence="7">The sequence shown here is derived from an EMBL/GenBank/DDBJ whole genome shotgun (WGS) entry which is preliminary data.</text>
</comment>
<evidence type="ECO:0000313" key="7">
    <source>
        <dbReference type="EMBL" id="GIX63441.1"/>
    </source>
</evidence>
<dbReference type="GeneID" id="94194922"/>
<feature type="domain" description="Yippee" evidence="6">
    <location>
        <begin position="124"/>
        <end position="222"/>
    </location>
</feature>
<dbReference type="InterPro" id="IPR004910">
    <property type="entry name" value="Yippee/Mis18/Cereblon"/>
</dbReference>
<evidence type="ECO:0000259" key="5">
    <source>
        <dbReference type="PROSITE" id="PS51352"/>
    </source>
</evidence>
<dbReference type="PROSITE" id="PS51792">
    <property type="entry name" value="YIPPEE"/>
    <property type="match status" value="1"/>
</dbReference>
<accession>A0AAV4LUD0</accession>
<dbReference type="Pfam" id="PF03226">
    <property type="entry name" value="Yippee-Mis18"/>
    <property type="match status" value="1"/>
</dbReference>
<evidence type="ECO:0000256" key="3">
    <source>
        <dbReference type="ARBA" id="ARBA00022833"/>
    </source>
</evidence>
<keyword evidence="8" id="KW-1185">Reference proteome</keyword>
<reference evidence="7 8" key="1">
    <citation type="submission" date="2021-06" db="EMBL/GenBank/DDBJ databases">
        <title>Genome sequence of Babesia caballi.</title>
        <authorList>
            <person name="Yamagishi J."/>
            <person name="Kidaka T."/>
            <person name="Ochi A."/>
        </authorList>
    </citation>
    <scope>NUCLEOTIDE SEQUENCE [LARGE SCALE GENOMIC DNA]</scope>
    <source>
        <strain evidence="7">USDA-D6B2</strain>
    </source>
</reference>
<dbReference type="InterPro" id="IPR013766">
    <property type="entry name" value="Thioredoxin_domain"/>
</dbReference>
<evidence type="ECO:0000256" key="1">
    <source>
        <dbReference type="ARBA" id="ARBA00005613"/>
    </source>
</evidence>
<dbReference type="InterPro" id="IPR039058">
    <property type="entry name" value="Yippee_fam"/>
</dbReference>
<dbReference type="RefSeq" id="XP_067715510.1">
    <property type="nucleotide sequence ID" value="XM_067859409.1"/>
</dbReference>
<dbReference type="SUPFAM" id="SSF52833">
    <property type="entry name" value="Thioredoxin-like"/>
    <property type="match status" value="1"/>
</dbReference>
<evidence type="ECO:0000313" key="8">
    <source>
        <dbReference type="Proteomes" id="UP001497744"/>
    </source>
</evidence>
<evidence type="ECO:0000256" key="2">
    <source>
        <dbReference type="ARBA" id="ARBA00022723"/>
    </source>
</evidence>
<evidence type="ECO:0000259" key="6">
    <source>
        <dbReference type="PROSITE" id="PS51792"/>
    </source>
</evidence>
<keyword evidence="3" id="KW-0862">Zinc</keyword>
<gene>
    <name evidence="7" type="ORF">BcabD6B2_28760</name>
</gene>
<dbReference type="InterPro" id="IPR036249">
    <property type="entry name" value="Thioredoxin-like_sf"/>
</dbReference>
<dbReference type="CDD" id="cd02947">
    <property type="entry name" value="TRX_family"/>
    <property type="match status" value="1"/>
</dbReference>
<feature type="domain" description="Thioredoxin" evidence="5">
    <location>
        <begin position="3"/>
        <end position="165"/>
    </location>
</feature>
<protein>
    <submittedName>
        <fullName evidence="7">Thioredoxin, putative</fullName>
    </submittedName>
</protein>